<dbReference type="Gene3D" id="3.30.70.1430">
    <property type="entry name" value="Multidrug efflux transporter AcrB pore domain"/>
    <property type="match status" value="2"/>
</dbReference>
<evidence type="ECO:0000256" key="7">
    <source>
        <dbReference type="ARBA" id="ARBA00023136"/>
    </source>
</evidence>
<dbReference type="EMBL" id="JBHULZ010000023">
    <property type="protein sequence ID" value="MFD2697449.1"/>
    <property type="molecule type" value="Genomic_DNA"/>
</dbReference>
<feature type="transmembrane region" description="Helical" evidence="8">
    <location>
        <begin position="375"/>
        <end position="395"/>
    </location>
</feature>
<name>A0ABW5SCX4_9FLAO</name>
<dbReference type="Gene3D" id="3.30.70.1440">
    <property type="entry name" value="Multidrug efflux transporter AcrB pore domain"/>
    <property type="match status" value="1"/>
</dbReference>
<evidence type="ECO:0000256" key="6">
    <source>
        <dbReference type="ARBA" id="ARBA00022989"/>
    </source>
</evidence>
<dbReference type="PANTHER" id="PTHR32063">
    <property type="match status" value="1"/>
</dbReference>
<organism evidence="9 10">
    <name type="scientific">Mesonia sediminis</name>
    <dbReference type="NCBI Taxonomy" id="1703946"/>
    <lineage>
        <taxon>Bacteria</taxon>
        <taxon>Pseudomonadati</taxon>
        <taxon>Bacteroidota</taxon>
        <taxon>Flavobacteriia</taxon>
        <taxon>Flavobacteriales</taxon>
        <taxon>Flavobacteriaceae</taxon>
        <taxon>Mesonia</taxon>
    </lineage>
</organism>
<feature type="transmembrane region" description="Helical" evidence="8">
    <location>
        <begin position="445"/>
        <end position="466"/>
    </location>
</feature>
<accession>A0ABW5SCX4</accession>
<proteinExistence type="inferred from homology"/>
<evidence type="ECO:0000256" key="8">
    <source>
        <dbReference type="SAM" id="Phobius"/>
    </source>
</evidence>
<sequence length="1442" mass="161338">MINRIIDFSIKHKMLIGIFILIWVVLGFYSVNQVPIDATPDITNNQVQVITESPNLSTEDVEQFVTYPIELAMSNLPDVEEVRSISRFGLSVVTIVFKDELGTYLPRQLVSEKLELVREEIPEGFGNPNLSPISTGLGEIYQYTLAVDESFKDEYTLTDLRVVQDWIISRQLALVPGVVEVNAFGGKEKQFEVAVHPRRLKALDLTIADVFRSLKSNNQNAGGAYIEKNHQANFIRAKGLAKNVKDIEQILITTKSGVPVRVKDVAKVKIGHNLRYGALTKNGKGETVGGMILMLKGANSNEVIQNVKERMVQIEKSLPEGIKIEPYLDRSNLIERTTSTVKNNLLEGGLIVIFILVLVLGNWRGGLIVASTIPLSLLFAFILMHYFGVWANLMSLGAIDFGIIVDGAVIIVESSVFYLSAYLLKHKKITQSNKEKLISNSSKKMMNVAFFGQLIIIIVFIPILSLEGVEGKMFKPMALTFIFAMLGAMILCLTYVPMMTALFLKAKPAKEKRFKKINQGIKKLESAYTKALSKSLNWGRWFVGSAVILLVLATYTFMQIGAEFIPQLDEGDIAFHTILKPGSSLSETVATTTQVEKIILDKYPEVKSVISRIGVAEVATDPMPMDIADTFIIFHNDLEWTTVPNKKAFIAAVKEDLNQLPGISYEFTQPIEMRFNELLTGVREDVAIKIFGEDLDILALKADEINELIKNVPGIAEAKVEATTGLPQITIDYKRNKLAQYGLSIEQVNNLITTSFSGKKAGVIFEGIKKFDLVVRLPENQRANAESLENLFIKLPTGNQIPLREVAAVKFETGPMQISRDNTNRRTYVGINIRDRDVASVVQDIQQILDKNLVLPPGYYLEYGGAFENLERATKKLKTLVPLALLLIFILIYFALKSVKQTLIIYMAIPLAAIGGVFALVLRGMPFSISAGIGFIVLFGVAVLNGLVLISSFNALRQNKELPLRERILTGTKQRLRPILLTALTDILGFLPMALSTSAGAEVQRPLATVVIGGLITATLLTLFILPILYQWIETRKHKNTSKKWAFATITLLLVSLPTQAQSIDNLPALSLKAAIDTATTNFPQIKNDLLTVEQSLQAKTEAYNWGNTQIFTGAEELKDGRGVYNLIGISQNNIELLGIGRKTAWAKAKLEQAQGLKKLSYENLKKTVSEKWTEALIAKKTLEVYLALDSIYQEFERAINMQYEVEAISTMQRDAARNLILQKNIALRQAKSNAETKLLGLNLFLFTDTIYDVKDQIGTMENWSTKNFEEKEHPEFILSQKNAALAQAVWQKEKSKRLPSFNLEYVFQEVNNQKGFAAYQIGLNIPILDGTLKSRINQAKLAYQKQKNNLDFKKRELDLKFKIAYNNYLQTKSNWESYQKTGLNLIKKQKEGALFAFKEGAINYIEFTQLVKQAIETELDALQSLQAYLMAVHNLNYYNPN</sequence>
<dbReference type="Gene3D" id="3.30.2090.10">
    <property type="entry name" value="Multidrug efflux transporter AcrB TolC docking domain, DN and DC subdomains"/>
    <property type="match status" value="2"/>
</dbReference>
<protein>
    <submittedName>
        <fullName evidence="9">CusA/CzcA family heavy metal efflux RND transporter</fullName>
    </submittedName>
</protein>
<feature type="transmembrane region" description="Helical" evidence="8">
    <location>
        <begin position="1045"/>
        <end position="1061"/>
    </location>
</feature>
<comment type="subcellular location">
    <subcellularLocation>
        <location evidence="1">Cell membrane</location>
        <topology evidence="1">Multi-pass membrane protein</topology>
    </subcellularLocation>
</comment>
<dbReference type="SUPFAM" id="SSF82866">
    <property type="entry name" value="Multidrug efflux transporter AcrB transmembrane domain"/>
    <property type="match status" value="2"/>
</dbReference>
<evidence type="ECO:0000313" key="9">
    <source>
        <dbReference type="EMBL" id="MFD2697449.1"/>
    </source>
</evidence>
<dbReference type="SUPFAM" id="SSF56954">
    <property type="entry name" value="Outer membrane efflux proteins (OEP)"/>
    <property type="match status" value="1"/>
</dbReference>
<feature type="transmembrane region" description="Helical" evidence="8">
    <location>
        <begin position="345"/>
        <end position="363"/>
    </location>
</feature>
<feature type="transmembrane region" description="Helical" evidence="8">
    <location>
        <begin position="1007"/>
        <end position="1033"/>
    </location>
</feature>
<keyword evidence="4" id="KW-1003">Cell membrane</keyword>
<dbReference type="Gene3D" id="1.20.1640.10">
    <property type="entry name" value="Multidrug efflux transporter AcrB transmembrane domain"/>
    <property type="match status" value="2"/>
</dbReference>
<evidence type="ECO:0000256" key="4">
    <source>
        <dbReference type="ARBA" id="ARBA00022475"/>
    </source>
</evidence>
<dbReference type="Proteomes" id="UP001597357">
    <property type="component" value="Unassembled WGS sequence"/>
</dbReference>
<dbReference type="Gene3D" id="3.30.70.1320">
    <property type="entry name" value="Multidrug efflux transporter AcrB pore domain like"/>
    <property type="match status" value="1"/>
</dbReference>
<dbReference type="InterPro" id="IPR001036">
    <property type="entry name" value="Acrflvin-R"/>
</dbReference>
<feature type="transmembrane region" description="Helical" evidence="8">
    <location>
        <begin position="879"/>
        <end position="896"/>
    </location>
</feature>
<dbReference type="Gene3D" id="1.20.1600.10">
    <property type="entry name" value="Outer membrane efflux proteins (OEP)"/>
    <property type="match status" value="1"/>
</dbReference>
<dbReference type="PANTHER" id="PTHR32063:SF24">
    <property type="entry name" value="CATION EFFLUX SYSTEM (ACRB_ACRD_ACRF FAMILY)"/>
    <property type="match status" value="1"/>
</dbReference>
<keyword evidence="5 8" id="KW-0812">Transmembrane</keyword>
<feature type="transmembrane region" description="Helical" evidence="8">
    <location>
        <begin position="928"/>
        <end position="956"/>
    </location>
</feature>
<evidence type="ECO:0000256" key="1">
    <source>
        <dbReference type="ARBA" id="ARBA00004651"/>
    </source>
</evidence>
<evidence type="ECO:0000256" key="5">
    <source>
        <dbReference type="ARBA" id="ARBA00022692"/>
    </source>
</evidence>
<feature type="transmembrane region" description="Helical" evidence="8">
    <location>
        <begin position="976"/>
        <end position="995"/>
    </location>
</feature>
<feature type="transmembrane region" description="Helical" evidence="8">
    <location>
        <begin position="12"/>
        <end position="31"/>
    </location>
</feature>
<dbReference type="NCBIfam" id="TIGR00914">
    <property type="entry name" value="2A0601"/>
    <property type="match status" value="1"/>
</dbReference>
<dbReference type="InterPro" id="IPR027463">
    <property type="entry name" value="AcrB_DN_DC_subdom"/>
</dbReference>
<keyword evidence="3" id="KW-0813">Transport</keyword>
<feature type="transmembrane region" description="Helical" evidence="8">
    <location>
        <begin position="478"/>
        <end position="504"/>
    </location>
</feature>
<keyword evidence="7 8" id="KW-0472">Membrane</keyword>
<keyword evidence="10" id="KW-1185">Reference proteome</keyword>
<dbReference type="Pfam" id="PF00873">
    <property type="entry name" value="ACR_tran"/>
    <property type="match status" value="1"/>
</dbReference>
<dbReference type="InterPro" id="IPR004763">
    <property type="entry name" value="CusA-like"/>
</dbReference>
<feature type="transmembrane region" description="Helical" evidence="8">
    <location>
        <begin position="401"/>
        <end position="424"/>
    </location>
</feature>
<dbReference type="RefSeq" id="WP_379045317.1">
    <property type="nucleotide sequence ID" value="NZ_JBHULZ010000023.1"/>
</dbReference>
<evidence type="ECO:0000256" key="3">
    <source>
        <dbReference type="ARBA" id="ARBA00022448"/>
    </source>
</evidence>
<reference evidence="10" key="1">
    <citation type="journal article" date="2019" name="Int. J. Syst. Evol. Microbiol.">
        <title>The Global Catalogue of Microorganisms (GCM) 10K type strain sequencing project: providing services to taxonomists for standard genome sequencing and annotation.</title>
        <authorList>
            <consortium name="The Broad Institute Genomics Platform"/>
            <consortium name="The Broad Institute Genome Sequencing Center for Infectious Disease"/>
            <person name="Wu L."/>
            <person name="Ma J."/>
        </authorList>
    </citation>
    <scope>NUCLEOTIDE SEQUENCE [LARGE SCALE GENOMIC DNA]</scope>
    <source>
        <strain evidence="10">KCTC 42255</strain>
    </source>
</reference>
<dbReference type="PRINTS" id="PR00702">
    <property type="entry name" value="ACRIFLAVINRP"/>
</dbReference>
<feature type="transmembrane region" description="Helical" evidence="8">
    <location>
        <begin position="538"/>
        <end position="558"/>
    </location>
</feature>
<dbReference type="SUPFAM" id="SSF82714">
    <property type="entry name" value="Multidrug efflux transporter AcrB TolC docking domain, DN and DC subdomains"/>
    <property type="match status" value="2"/>
</dbReference>
<evidence type="ECO:0000256" key="2">
    <source>
        <dbReference type="ARBA" id="ARBA00010942"/>
    </source>
</evidence>
<feature type="transmembrane region" description="Helical" evidence="8">
    <location>
        <begin position="903"/>
        <end position="922"/>
    </location>
</feature>
<gene>
    <name evidence="9" type="ORF">ACFSQ0_05560</name>
</gene>
<keyword evidence="6 8" id="KW-1133">Transmembrane helix</keyword>
<comment type="caution">
    <text evidence="9">The sequence shown here is derived from an EMBL/GenBank/DDBJ whole genome shotgun (WGS) entry which is preliminary data.</text>
</comment>
<dbReference type="SUPFAM" id="SSF82693">
    <property type="entry name" value="Multidrug efflux transporter AcrB pore domain, PN1, PN2, PC1 and PC2 subdomains"/>
    <property type="match status" value="2"/>
</dbReference>
<evidence type="ECO:0000313" key="10">
    <source>
        <dbReference type="Proteomes" id="UP001597357"/>
    </source>
</evidence>
<comment type="similarity">
    <text evidence="2">Belongs to the resistance-nodulation-cell division (RND) (TC 2.A.6) family.</text>
</comment>